<sequence>MSVEKTGQMPDWFASWFSSKFGKPVPDAFAQYLAEHPNGLWSNAGTLWKADAIIDATEERDLHEKGVCLIGETAFEAIFLLRARDGRVFASDKFDASIVDAWFSDIDSCISLLDFEDMPTAPG</sequence>
<dbReference type="AlphaFoldDB" id="A0AAQ1JXR0"/>
<dbReference type="EMBL" id="FNZM01000023">
    <property type="protein sequence ID" value="SEK13147.1"/>
    <property type="molecule type" value="Genomic_DNA"/>
</dbReference>
<organism evidence="1 2">
    <name type="scientific">Paraburkholderia tropica</name>
    <dbReference type="NCBI Taxonomy" id="92647"/>
    <lineage>
        <taxon>Bacteria</taxon>
        <taxon>Pseudomonadati</taxon>
        <taxon>Pseudomonadota</taxon>
        <taxon>Betaproteobacteria</taxon>
        <taxon>Burkholderiales</taxon>
        <taxon>Burkholderiaceae</taxon>
        <taxon>Paraburkholderia</taxon>
    </lineage>
</organism>
<reference evidence="1 2" key="1">
    <citation type="submission" date="2016-10" db="EMBL/GenBank/DDBJ databases">
        <authorList>
            <person name="Varghese N."/>
            <person name="Submissions S."/>
        </authorList>
    </citation>
    <scope>NUCLEOTIDE SEQUENCE [LARGE SCALE GENOMIC DNA]</scope>
    <source>
        <strain evidence="1 2">LMG 22274</strain>
    </source>
</reference>
<evidence type="ECO:0000313" key="1">
    <source>
        <dbReference type="EMBL" id="SEK13147.1"/>
    </source>
</evidence>
<protein>
    <recommendedName>
        <fullName evidence="3">SMI1/KNR4 family protein</fullName>
    </recommendedName>
</protein>
<dbReference type="Proteomes" id="UP000183529">
    <property type="component" value="Unassembled WGS sequence"/>
</dbReference>
<dbReference type="RefSeq" id="WP_124263229.1">
    <property type="nucleotide sequence ID" value="NZ_CADFGN010000015.1"/>
</dbReference>
<evidence type="ECO:0008006" key="3">
    <source>
        <dbReference type="Google" id="ProtNLM"/>
    </source>
</evidence>
<gene>
    <name evidence="1" type="ORF">SAMN05216550_123103</name>
</gene>
<proteinExistence type="predicted"/>
<comment type="caution">
    <text evidence="1">The sequence shown here is derived from an EMBL/GenBank/DDBJ whole genome shotgun (WGS) entry which is preliminary data.</text>
</comment>
<name>A0AAQ1JXR0_9BURK</name>
<evidence type="ECO:0000313" key="2">
    <source>
        <dbReference type="Proteomes" id="UP000183529"/>
    </source>
</evidence>
<accession>A0AAQ1JXR0</accession>